<feature type="compositionally biased region" description="Acidic residues" evidence="1">
    <location>
        <begin position="255"/>
        <end position="274"/>
    </location>
</feature>
<dbReference type="Proteomes" id="UP001530400">
    <property type="component" value="Unassembled WGS sequence"/>
</dbReference>
<feature type="region of interest" description="Disordered" evidence="1">
    <location>
        <begin position="250"/>
        <end position="382"/>
    </location>
</feature>
<evidence type="ECO:0000313" key="3">
    <source>
        <dbReference type="EMBL" id="KAL3775087.1"/>
    </source>
</evidence>
<keyword evidence="4" id="KW-1185">Reference proteome</keyword>
<organism evidence="3 4">
    <name type="scientific">Cyclotella atomus</name>
    <dbReference type="NCBI Taxonomy" id="382360"/>
    <lineage>
        <taxon>Eukaryota</taxon>
        <taxon>Sar</taxon>
        <taxon>Stramenopiles</taxon>
        <taxon>Ochrophyta</taxon>
        <taxon>Bacillariophyta</taxon>
        <taxon>Coscinodiscophyceae</taxon>
        <taxon>Thalassiosirophycidae</taxon>
        <taxon>Stephanodiscales</taxon>
        <taxon>Stephanodiscaceae</taxon>
        <taxon>Cyclotella</taxon>
    </lineage>
</organism>
<dbReference type="SUPFAM" id="SSF51197">
    <property type="entry name" value="Clavaminate synthase-like"/>
    <property type="match status" value="1"/>
</dbReference>
<dbReference type="InterPro" id="IPR050910">
    <property type="entry name" value="JMJD6_ArgDemeth/LysHydrox"/>
</dbReference>
<dbReference type="PANTHER" id="PTHR12480">
    <property type="entry name" value="ARGININE DEMETHYLASE AND LYSYL-HYDROXYLASE JMJD"/>
    <property type="match status" value="1"/>
</dbReference>
<name>A0ABD3NJ83_9STRA</name>
<feature type="compositionally biased region" description="Acidic residues" evidence="1">
    <location>
        <begin position="344"/>
        <end position="359"/>
    </location>
</feature>
<protein>
    <recommendedName>
        <fullName evidence="2">JmjC domain-containing protein</fullName>
    </recommendedName>
</protein>
<dbReference type="PANTHER" id="PTHR12480:SF35">
    <property type="entry name" value="TRANSCRIPTION FACTOR JUMONJI, JMJC DOMAIN-CONTAINING PROTEIN"/>
    <property type="match status" value="1"/>
</dbReference>
<gene>
    <name evidence="3" type="ORF">ACHAWO_000767</name>
</gene>
<dbReference type="EMBL" id="JALLPJ020001167">
    <property type="protein sequence ID" value="KAL3775087.1"/>
    <property type="molecule type" value="Genomic_DNA"/>
</dbReference>
<comment type="caution">
    <text evidence="3">The sequence shown here is derived from an EMBL/GenBank/DDBJ whole genome shotgun (WGS) entry which is preliminary data.</text>
</comment>
<feature type="domain" description="JmjC" evidence="2">
    <location>
        <begin position="89"/>
        <end position="259"/>
    </location>
</feature>
<evidence type="ECO:0000313" key="4">
    <source>
        <dbReference type="Proteomes" id="UP001530400"/>
    </source>
</evidence>
<evidence type="ECO:0000256" key="1">
    <source>
        <dbReference type="SAM" id="MobiDB-lite"/>
    </source>
</evidence>
<proteinExistence type="predicted"/>
<accession>A0ABD3NJ83</accession>
<evidence type="ECO:0000259" key="2">
    <source>
        <dbReference type="PROSITE" id="PS51184"/>
    </source>
</evidence>
<dbReference type="Gene3D" id="2.60.120.650">
    <property type="entry name" value="Cupin"/>
    <property type="match status" value="1"/>
</dbReference>
<dbReference type="AlphaFoldDB" id="A0ABD3NJ83"/>
<reference evidence="3 4" key="1">
    <citation type="submission" date="2024-10" db="EMBL/GenBank/DDBJ databases">
        <title>Updated reference genomes for cyclostephanoid diatoms.</title>
        <authorList>
            <person name="Roberts W.R."/>
            <person name="Alverson A.J."/>
        </authorList>
    </citation>
    <scope>NUCLEOTIDE SEQUENCE [LARGE SCALE GENOMIC DNA]</scope>
    <source>
        <strain evidence="3 4">AJA010-31</strain>
    </source>
</reference>
<dbReference type="Pfam" id="PF02373">
    <property type="entry name" value="JmjC"/>
    <property type="match status" value="1"/>
</dbReference>
<dbReference type="InterPro" id="IPR003347">
    <property type="entry name" value="JmjC_dom"/>
</dbReference>
<sequence>MLRLYFQLLTIGDLQILLPRQEMLRRYPNQEATMGEARLVGETGPDAAGKRLSPTTIKEFVTDHMYDPMKYFFDRKISIDTGMLQDIKPYPMPTREYIENPDHAAIYAPSKKRKVNWNENNMWRDHLAISIGADQQGFGFHHHREAWNVVLFGAKRWILYDHARWSTNVTRQKRFVRDWENPVLVSTNEWIRTLMPHPERMAELRAHGHDCVQRAGEMMFVPKRWMHAVTNIGDTVAIISEIGLAAGEGKKAEDFEYDPDESSDDEWESEDESEDPRQKGRRGGGYRGPPRGYHEKEDDFEEHPGYLYGYRERQQGPPRGYNAPAIPYDSEDSEDKPEEFNSQDYDEEEGDSSYDEGIDPELYPNLKRRGRFVMMEQPYRSE</sequence>
<dbReference type="PROSITE" id="PS51184">
    <property type="entry name" value="JMJC"/>
    <property type="match status" value="1"/>
</dbReference>